<name>A0A316EMV2_9BURK</name>
<proteinExistence type="predicted"/>
<dbReference type="RefSeq" id="WP_109583921.1">
    <property type="nucleotide sequence ID" value="NZ_QGGT01000003.1"/>
</dbReference>
<dbReference type="EMBL" id="QGGT01000003">
    <property type="protein sequence ID" value="PWK33831.1"/>
    <property type="molecule type" value="Genomic_DNA"/>
</dbReference>
<keyword evidence="2" id="KW-1185">Reference proteome</keyword>
<sequence>MTRNHPPGALVAALLHAAAERATAYLGALPDRSIVAPAEAVERLGTLVHALPREGLAAADVLQRLDAIGSPATVATSGGRYFGHARACRFARTFAESLSKAGYDILNEVVLNQVRVVSLQAMLRAAGNAAVAGR</sequence>
<evidence type="ECO:0000313" key="2">
    <source>
        <dbReference type="Proteomes" id="UP000245754"/>
    </source>
</evidence>
<accession>A0A316EMV2</accession>
<reference evidence="1 2" key="1">
    <citation type="submission" date="2018-05" db="EMBL/GenBank/DDBJ databases">
        <title>Genomic Encyclopedia of Type Strains, Phase IV (KMG-V): Genome sequencing to study the core and pangenomes of soil and plant-associated prokaryotes.</title>
        <authorList>
            <person name="Whitman W."/>
        </authorList>
    </citation>
    <scope>NUCLEOTIDE SEQUENCE [LARGE SCALE GENOMIC DNA]</scope>
    <source>
        <strain evidence="1 2">SLV-132</strain>
    </source>
</reference>
<dbReference type="Proteomes" id="UP000245754">
    <property type="component" value="Unassembled WGS sequence"/>
</dbReference>
<comment type="caution">
    <text evidence="1">The sequence shown here is derived from an EMBL/GenBank/DDBJ whole genome shotgun (WGS) entry which is preliminary data.</text>
</comment>
<dbReference type="AlphaFoldDB" id="A0A316EMV2"/>
<protein>
    <submittedName>
        <fullName evidence="1">Uncharacterized protein</fullName>
    </submittedName>
</protein>
<evidence type="ECO:0000313" key="1">
    <source>
        <dbReference type="EMBL" id="PWK33831.1"/>
    </source>
</evidence>
<organism evidence="1 2">
    <name type="scientific">Cupriavidus plantarum</name>
    <dbReference type="NCBI Taxonomy" id="942865"/>
    <lineage>
        <taxon>Bacteria</taxon>
        <taxon>Pseudomonadati</taxon>
        <taxon>Pseudomonadota</taxon>
        <taxon>Betaproteobacteria</taxon>
        <taxon>Burkholderiales</taxon>
        <taxon>Burkholderiaceae</taxon>
        <taxon>Cupriavidus</taxon>
    </lineage>
</organism>
<gene>
    <name evidence="1" type="ORF">C7419_103150</name>
</gene>